<feature type="non-terminal residue" evidence="7">
    <location>
        <position position="123"/>
    </location>
</feature>
<evidence type="ECO:0000256" key="1">
    <source>
        <dbReference type="ARBA" id="ARBA00004141"/>
    </source>
</evidence>
<dbReference type="InterPro" id="IPR012926">
    <property type="entry name" value="TMEM120A/B"/>
</dbReference>
<evidence type="ECO:0000256" key="6">
    <source>
        <dbReference type="SAM" id="Phobius"/>
    </source>
</evidence>
<protein>
    <submittedName>
        <fullName evidence="7">Uncharacterized protein</fullName>
    </submittedName>
</protein>
<feature type="transmembrane region" description="Helical" evidence="6">
    <location>
        <begin position="82"/>
        <end position="103"/>
    </location>
</feature>
<evidence type="ECO:0000256" key="3">
    <source>
        <dbReference type="ARBA" id="ARBA00022692"/>
    </source>
</evidence>
<proteinExistence type="inferred from homology"/>
<organism evidence="7 8">
    <name type="scientific">Teladorsagia circumcincta</name>
    <name type="common">Brown stomach worm</name>
    <name type="synonym">Ostertagia circumcincta</name>
    <dbReference type="NCBI Taxonomy" id="45464"/>
    <lineage>
        <taxon>Eukaryota</taxon>
        <taxon>Metazoa</taxon>
        <taxon>Ecdysozoa</taxon>
        <taxon>Nematoda</taxon>
        <taxon>Chromadorea</taxon>
        <taxon>Rhabditida</taxon>
        <taxon>Rhabditina</taxon>
        <taxon>Rhabditomorpha</taxon>
        <taxon>Strongyloidea</taxon>
        <taxon>Trichostrongylidae</taxon>
        <taxon>Teladorsagia</taxon>
    </lineage>
</organism>
<dbReference type="Pfam" id="PF07851">
    <property type="entry name" value="TMEM120A-B"/>
    <property type="match status" value="1"/>
</dbReference>
<evidence type="ECO:0000256" key="4">
    <source>
        <dbReference type="ARBA" id="ARBA00022989"/>
    </source>
</evidence>
<comment type="subcellular location">
    <subcellularLocation>
        <location evidence="1">Membrane</location>
        <topology evidence="1">Multi-pass membrane protein</topology>
    </subcellularLocation>
</comment>
<dbReference type="EMBL" id="KZ354525">
    <property type="protein sequence ID" value="PIO60929.1"/>
    <property type="molecule type" value="Genomic_DNA"/>
</dbReference>
<dbReference type="GO" id="GO:0016020">
    <property type="term" value="C:membrane"/>
    <property type="evidence" value="ECO:0007669"/>
    <property type="project" value="UniProtKB-SubCell"/>
</dbReference>
<keyword evidence="5 6" id="KW-0472">Membrane</keyword>
<keyword evidence="8" id="KW-1185">Reference proteome</keyword>
<dbReference type="Proteomes" id="UP000230423">
    <property type="component" value="Unassembled WGS sequence"/>
</dbReference>
<gene>
    <name evidence="7" type="ORF">TELCIR_17564</name>
</gene>
<evidence type="ECO:0000256" key="2">
    <source>
        <dbReference type="ARBA" id="ARBA00009700"/>
    </source>
</evidence>
<evidence type="ECO:0000313" key="7">
    <source>
        <dbReference type="EMBL" id="PIO60929.1"/>
    </source>
</evidence>
<keyword evidence="3 6" id="KW-0812">Transmembrane</keyword>
<sequence length="123" mass="14621">MGRWPPPRVITGDRFQRPVERPIQRSTTMSLDVEDRTEDIQNNNRRVKPVVQFVDPAKRCHYCGREGKKPEAEKKRPTMEGFATWMFQGLTFLLPFLVVMYLLELNNAYTLYKLWKTQKCAWQ</sequence>
<name>A0A2G9TSE2_TELCI</name>
<evidence type="ECO:0000256" key="5">
    <source>
        <dbReference type="ARBA" id="ARBA00023136"/>
    </source>
</evidence>
<dbReference type="OrthoDB" id="2015098at2759"/>
<accession>A0A2G9TSE2</accession>
<dbReference type="AlphaFoldDB" id="A0A2G9TSE2"/>
<evidence type="ECO:0000313" key="8">
    <source>
        <dbReference type="Proteomes" id="UP000230423"/>
    </source>
</evidence>
<comment type="similarity">
    <text evidence="2">Belongs to the TMEM120 family.</text>
</comment>
<reference evidence="7 8" key="1">
    <citation type="submission" date="2015-09" db="EMBL/GenBank/DDBJ databases">
        <title>Draft genome of the parasitic nematode Teladorsagia circumcincta isolate WARC Sus (inbred).</title>
        <authorList>
            <person name="Mitreva M."/>
        </authorList>
    </citation>
    <scope>NUCLEOTIDE SEQUENCE [LARGE SCALE GENOMIC DNA]</scope>
    <source>
        <strain evidence="7 8">S</strain>
    </source>
</reference>
<keyword evidence="4 6" id="KW-1133">Transmembrane helix</keyword>